<feature type="region of interest" description="Disordered" evidence="1">
    <location>
        <begin position="122"/>
        <end position="143"/>
    </location>
</feature>
<sequence>MLAFGGAGPLLRPWPLAGTRFKLFISFNILNRADSNARQGCRGRSDPKTSHTSWARFSPEGRISAVHLDRRARNLLPGVDAGCRGAPALTLTRCGNRRAYPTRTTITERPCALGSFPVQIQVEPSSTATESPPGTMPKPETPA</sequence>
<name>Q9R6S2_THIRO</name>
<reference evidence="2" key="2">
    <citation type="submission" date="1999-08" db="EMBL/GenBank/DDBJ databases">
        <authorList>
            <person name="Colbeau A."/>
        </authorList>
    </citation>
    <scope>NUCLEOTIDE SEQUENCE</scope>
</reference>
<protein>
    <submittedName>
        <fullName evidence="2">Uncharacterized protein</fullName>
    </submittedName>
</protein>
<evidence type="ECO:0000313" key="2">
    <source>
        <dbReference type="EMBL" id="AAD51370.1"/>
    </source>
</evidence>
<proteinExistence type="predicted"/>
<feature type="compositionally biased region" description="Polar residues" evidence="1">
    <location>
        <begin position="122"/>
        <end position="132"/>
    </location>
</feature>
<accession>Q9R6S2</accession>
<dbReference type="EMBL" id="L22980">
    <property type="protein sequence ID" value="AAD51370.1"/>
    <property type="molecule type" value="Genomic_DNA"/>
</dbReference>
<evidence type="ECO:0000256" key="1">
    <source>
        <dbReference type="SAM" id="MobiDB-lite"/>
    </source>
</evidence>
<feature type="compositionally biased region" description="Pro residues" evidence="1">
    <location>
        <begin position="134"/>
        <end position="143"/>
    </location>
</feature>
<reference evidence="2" key="1">
    <citation type="journal article" date="1994" name="Gene">
        <title>Cloning and sequence of the structural (hupSLC) and accessory (hupDHI) genes for hydrogenase biosynthesis in Thiocapsa roseopersicina.</title>
        <authorList>
            <person name="Colbeau A.A."/>
            <person name="Kovacs K.K."/>
            <person name="Chabert J.J."/>
            <person name="Vignais P.P.M."/>
        </authorList>
    </citation>
    <scope>NUCLEOTIDE SEQUENCE</scope>
</reference>
<organism evidence="2">
    <name type="scientific">Thiocapsa roseopersicina</name>
    <dbReference type="NCBI Taxonomy" id="1058"/>
    <lineage>
        <taxon>Bacteria</taxon>
        <taxon>Pseudomonadati</taxon>
        <taxon>Pseudomonadota</taxon>
        <taxon>Gammaproteobacteria</taxon>
        <taxon>Chromatiales</taxon>
        <taxon>Chromatiaceae</taxon>
        <taxon>Thiocapsa</taxon>
    </lineage>
</organism>
<dbReference type="AlphaFoldDB" id="Q9R6S2"/>